<protein>
    <submittedName>
        <fullName evidence="7">LANO_0B08130g1_1</fullName>
    </submittedName>
</protein>
<name>A0A1G4J103_9SACH</name>
<proteinExistence type="inferred from homology"/>
<dbReference type="Gene3D" id="3.30.559.70">
    <property type="entry name" value="Choline/Carnitine o-acyltransferase, domain 2"/>
    <property type="match status" value="1"/>
</dbReference>
<dbReference type="SUPFAM" id="SSF52777">
    <property type="entry name" value="CoA-dependent acyltransferases"/>
    <property type="match status" value="2"/>
</dbReference>
<dbReference type="Proteomes" id="UP000189911">
    <property type="component" value="Chromosome B"/>
</dbReference>
<organism evidence="7 8">
    <name type="scientific">Lachancea nothofagi CBS 11611</name>
    <dbReference type="NCBI Taxonomy" id="1266666"/>
    <lineage>
        <taxon>Eukaryota</taxon>
        <taxon>Fungi</taxon>
        <taxon>Dikarya</taxon>
        <taxon>Ascomycota</taxon>
        <taxon>Saccharomycotina</taxon>
        <taxon>Saccharomycetes</taxon>
        <taxon>Saccharomycetales</taxon>
        <taxon>Saccharomycetaceae</taxon>
        <taxon>Lachancea</taxon>
    </lineage>
</organism>
<evidence type="ECO:0000256" key="2">
    <source>
        <dbReference type="ARBA" id="ARBA00022679"/>
    </source>
</evidence>
<gene>
    <name evidence="7" type="ORF">LANO_0B08130G</name>
</gene>
<dbReference type="GO" id="GO:0009437">
    <property type="term" value="P:carnitine metabolic process"/>
    <property type="evidence" value="ECO:0007669"/>
    <property type="project" value="TreeGrafter"/>
</dbReference>
<evidence type="ECO:0000256" key="3">
    <source>
        <dbReference type="ARBA" id="ARBA00023315"/>
    </source>
</evidence>
<feature type="active site" description="Proton acceptor" evidence="4">
    <location>
        <position position="355"/>
    </location>
</feature>
<dbReference type="Gene3D" id="3.30.559.10">
    <property type="entry name" value="Chloramphenicol acetyltransferase-like domain"/>
    <property type="match status" value="1"/>
</dbReference>
<evidence type="ECO:0000313" key="7">
    <source>
        <dbReference type="EMBL" id="SCU83022.1"/>
    </source>
</evidence>
<dbReference type="GO" id="GO:0005739">
    <property type="term" value="C:mitochondrion"/>
    <property type="evidence" value="ECO:0007669"/>
    <property type="project" value="TreeGrafter"/>
</dbReference>
<dbReference type="InterPro" id="IPR039551">
    <property type="entry name" value="Cho/carn_acyl_trans"/>
</dbReference>
<keyword evidence="8" id="KW-1185">Reference proteome</keyword>
<keyword evidence="2 5" id="KW-0808">Transferase</keyword>
<reference evidence="8" key="1">
    <citation type="submission" date="2016-03" db="EMBL/GenBank/DDBJ databases">
        <authorList>
            <person name="Devillers Hugo."/>
        </authorList>
    </citation>
    <scope>NUCLEOTIDE SEQUENCE [LARGE SCALE GENOMIC DNA]</scope>
</reference>
<evidence type="ECO:0000313" key="8">
    <source>
        <dbReference type="Proteomes" id="UP000189911"/>
    </source>
</evidence>
<dbReference type="PROSITE" id="PS00439">
    <property type="entry name" value="ACYLTRANSF_C_1"/>
    <property type="match status" value="1"/>
</dbReference>
<feature type="domain" description="Choline/carnitine acyltransferase" evidence="6">
    <location>
        <begin position="17"/>
        <end position="635"/>
    </location>
</feature>
<dbReference type="PANTHER" id="PTHR22589:SF29">
    <property type="entry name" value="MITOCHONDRIAL CARNITINE O-ACETYLTRANSFERASE-RELATED"/>
    <property type="match status" value="1"/>
</dbReference>
<evidence type="ECO:0000259" key="6">
    <source>
        <dbReference type="Pfam" id="PF00755"/>
    </source>
</evidence>
<sequence length="649" mass="73552">MPDISNTEEYSSILPRLPVPPLKESLRRYVERLEPLQSPQNHAKTKSTVFSEDSLRLLSELNQELIEYDQELQRADPASSYIEQFWYDAYLQFDESVVLNINPFFELQDDPTLRQLSDSDPFGEVSRLVTRSSRLVLSTLSFIKEIRCKTLKPDTARGTPLSMDQYEKLFGSARIPPDAAGNSCRLQTSLHSTHIVVLYKSTLYWFDVLDFEHNPVFSAQELECTLFSIIKDADTNTEQQPRFPWGALTTENRSTWSNIRDYISRSPITINSRNLQIIDSALFVLCLDNVVIDDPVDLVQEMLCGTSDVDLEVSHNDSRFGSATGVQRGTCLNRWYDKLQLIVTRNGKAGINFEHTGVDGHTVLRLATHIYTDSILQLALSITKPVSVYSSASGNAHSSLILKTPRKLEWQMDSYLLASLHFAETRVSDLISQFEFARLDFVSYGSLKIKSVFKVSPDAFVQMGLQAAYHSLYGKFEVTYEPAMTKQFQNGRTEAVRSVSHESKRFVESFNGSGASKTLLKSYLSKACERHSFVTKECAAGMGQDRHLYALYCIWKESFRDTMPKPLIFEDGGWNLLQTSVISTSNCGNPSLQSFGFGPVCANGFGIGYIMRDKSISIVVSSKHRQTTRLVHLIERFFHDIERVYISQD</sequence>
<accession>A0A1G4J103</accession>
<dbReference type="GO" id="GO:0004092">
    <property type="term" value="F:carnitine O-acetyltransferase activity"/>
    <property type="evidence" value="ECO:0007669"/>
    <property type="project" value="TreeGrafter"/>
</dbReference>
<dbReference type="OrthoDB" id="240216at2759"/>
<dbReference type="PROSITE" id="PS00440">
    <property type="entry name" value="ACYLTRANSF_C_2"/>
    <property type="match status" value="1"/>
</dbReference>
<dbReference type="PANTHER" id="PTHR22589">
    <property type="entry name" value="CARNITINE O-ACYLTRANSFERASE"/>
    <property type="match status" value="1"/>
</dbReference>
<evidence type="ECO:0000256" key="1">
    <source>
        <dbReference type="ARBA" id="ARBA00005232"/>
    </source>
</evidence>
<dbReference type="InterPro" id="IPR000542">
    <property type="entry name" value="Carn_acyl_trans"/>
</dbReference>
<evidence type="ECO:0000256" key="4">
    <source>
        <dbReference type="PIRSR" id="PIRSR600542-1"/>
    </source>
</evidence>
<dbReference type="AlphaFoldDB" id="A0A1G4J103"/>
<evidence type="ECO:0000256" key="5">
    <source>
        <dbReference type="RuleBase" id="RU003801"/>
    </source>
</evidence>
<keyword evidence="3 5" id="KW-0012">Acyltransferase</keyword>
<dbReference type="FunFam" id="3.30.559.10:FF:000019">
    <property type="entry name" value="Carnitine acetyl transferase"/>
    <property type="match status" value="1"/>
</dbReference>
<dbReference type="InterPro" id="IPR023213">
    <property type="entry name" value="CAT-like_dom_sf"/>
</dbReference>
<comment type="similarity">
    <text evidence="1 5">Belongs to the carnitine/choline acetyltransferase family.</text>
</comment>
<dbReference type="EMBL" id="LT598450">
    <property type="protein sequence ID" value="SCU83022.1"/>
    <property type="molecule type" value="Genomic_DNA"/>
</dbReference>
<dbReference type="Pfam" id="PF00755">
    <property type="entry name" value="Carn_acyltransf"/>
    <property type="match status" value="1"/>
</dbReference>
<dbReference type="InterPro" id="IPR042231">
    <property type="entry name" value="Cho/carn_acyl_trans_2"/>
</dbReference>